<dbReference type="OMA" id="RINDEGM"/>
<comment type="caution">
    <text evidence="1">The sequence shown here is derived from an EMBL/GenBank/DDBJ whole genome shotgun (WGS) entry which is preliminary data.</text>
</comment>
<evidence type="ECO:0000313" key="1">
    <source>
        <dbReference type="EMBL" id="KDN62980.1"/>
    </source>
</evidence>
<dbReference type="AlphaFoldDB" id="A0A066XAC6"/>
<proteinExistence type="predicted"/>
<dbReference type="OrthoDB" id="5275938at2759"/>
<accession>A0A066XAC6</accession>
<keyword evidence="2" id="KW-1185">Reference proteome</keyword>
<dbReference type="EMBL" id="JMSE01001277">
    <property type="protein sequence ID" value="KDN62980.1"/>
    <property type="molecule type" value="Genomic_DNA"/>
</dbReference>
<organism evidence="1 2">
    <name type="scientific">Colletotrichum sublineola</name>
    <name type="common">Sorghum anthracnose fungus</name>
    <dbReference type="NCBI Taxonomy" id="1173701"/>
    <lineage>
        <taxon>Eukaryota</taxon>
        <taxon>Fungi</taxon>
        <taxon>Dikarya</taxon>
        <taxon>Ascomycota</taxon>
        <taxon>Pezizomycotina</taxon>
        <taxon>Sordariomycetes</taxon>
        <taxon>Hypocreomycetidae</taxon>
        <taxon>Glomerellales</taxon>
        <taxon>Glomerellaceae</taxon>
        <taxon>Colletotrichum</taxon>
        <taxon>Colletotrichum graminicola species complex</taxon>
    </lineage>
</organism>
<dbReference type="Proteomes" id="UP000027238">
    <property type="component" value="Unassembled WGS sequence"/>
</dbReference>
<dbReference type="eggNOG" id="ENOG502RSG5">
    <property type="taxonomic scope" value="Eukaryota"/>
</dbReference>
<gene>
    <name evidence="1" type="ORF">CSUB01_09299</name>
</gene>
<sequence>MESSYTDDPAIWKCLKPWMEPLACGKAFYFDARGDLTINVGDKINDKTRVYEFVVCSRSLARWSSVLCAMLFSGFAESRPRNRAPWIIEMPEDSVSPMFLLLVVTEKYDMARILKPWASSWFQPYTLSHTPLSEGKAINLWIAWELGHTETFQAYAEELVLKSRINDEGMLLDSDGIALDTYLFLEPPGIIDRIKLIRETNPKASKGKALVAIVNTAQKKQSVAADKFSEVSSSKFTISVWKMSHSYKPFDNDTRYGKRPGGRDGISRH</sequence>
<dbReference type="HOGENOM" id="CLU_1034440_0_0_1"/>
<dbReference type="STRING" id="1173701.A0A066XAC6"/>
<evidence type="ECO:0000313" key="2">
    <source>
        <dbReference type="Proteomes" id="UP000027238"/>
    </source>
</evidence>
<reference evidence="2" key="1">
    <citation type="journal article" date="2014" name="Genome Announc.">
        <title>Draft genome sequence of Colletotrichum sublineola, a destructive pathogen of cultivated sorghum.</title>
        <authorList>
            <person name="Baroncelli R."/>
            <person name="Sanz-Martin J.M."/>
            <person name="Rech G.E."/>
            <person name="Sukno S.A."/>
            <person name="Thon M.R."/>
        </authorList>
    </citation>
    <scope>NUCLEOTIDE SEQUENCE [LARGE SCALE GENOMIC DNA]</scope>
    <source>
        <strain evidence="2">TX430BB</strain>
    </source>
</reference>
<name>A0A066XAC6_COLSU</name>
<protein>
    <submittedName>
        <fullName evidence="1">Uncharacterized protein</fullName>
    </submittedName>
</protein>